<evidence type="ECO:0000313" key="2">
    <source>
        <dbReference type="Proteomes" id="UP000183371"/>
    </source>
</evidence>
<name>A0A1I7CNT4_9HYPH</name>
<keyword evidence="2" id="KW-1185">Reference proteome</keyword>
<dbReference type="EMBL" id="FPBD01000006">
    <property type="protein sequence ID" value="SFU01072.1"/>
    <property type="molecule type" value="Genomic_DNA"/>
</dbReference>
<reference evidence="2" key="1">
    <citation type="submission" date="2016-10" db="EMBL/GenBank/DDBJ databases">
        <authorList>
            <person name="Varghese N."/>
            <person name="Submissions S."/>
        </authorList>
    </citation>
    <scope>NUCLEOTIDE SEQUENCE [LARGE SCALE GENOMIC DNA]</scope>
    <source>
        <strain evidence="2">DSM 17465</strain>
    </source>
</reference>
<dbReference type="AlphaFoldDB" id="A0A1I7CNT4"/>
<evidence type="ECO:0000313" key="1">
    <source>
        <dbReference type="EMBL" id="SFU01072.1"/>
    </source>
</evidence>
<dbReference type="Proteomes" id="UP000183371">
    <property type="component" value="Unassembled WGS sequence"/>
</dbReference>
<organism evidence="1 2">
    <name type="scientific">Pseudovibrio denitrificans</name>
    <dbReference type="NCBI Taxonomy" id="258256"/>
    <lineage>
        <taxon>Bacteria</taxon>
        <taxon>Pseudomonadati</taxon>
        <taxon>Pseudomonadota</taxon>
        <taxon>Alphaproteobacteria</taxon>
        <taxon>Hyphomicrobiales</taxon>
        <taxon>Stappiaceae</taxon>
        <taxon>Pseudovibrio</taxon>
    </lineage>
</organism>
<accession>A0A1I7CNT4</accession>
<sequence length="75" mass="8363">MLAFKHLLASNFLVLLFFVSRRKHSCYLKGSVSAPVFLTVYFDRLTLLCLNVTIPSLLKFLGCNLRNPGGEAATD</sequence>
<protein>
    <submittedName>
        <fullName evidence="1">Uncharacterized protein</fullName>
    </submittedName>
</protein>
<gene>
    <name evidence="1" type="ORF">SAMN05444141_106199</name>
</gene>
<proteinExistence type="predicted"/>